<dbReference type="Gene3D" id="1.20.120.330">
    <property type="entry name" value="Nucleotidyltransferases domain 2"/>
    <property type="match status" value="1"/>
</dbReference>
<gene>
    <name evidence="2" type="ordered locus">Aeqsu_1007</name>
</gene>
<dbReference type="RefSeq" id="WP_014781766.1">
    <property type="nucleotide sequence ID" value="NC_018013.1"/>
</dbReference>
<reference evidence="2 3" key="1">
    <citation type="submission" date="2012-06" db="EMBL/GenBank/DDBJ databases">
        <title>The complete genome of Aequorivita sublithincola DSM 14238.</title>
        <authorList>
            <consortium name="US DOE Joint Genome Institute (JGI-PGF)"/>
            <person name="Lucas S."/>
            <person name="Copeland A."/>
            <person name="Lapidus A."/>
            <person name="Goodwin L."/>
            <person name="Pitluck S."/>
            <person name="Peters L."/>
            <person name="Munk A.C.C."/>
            <person name="Kyrpides N."/>
            <person name="Mavromatis K."/>
            <person name="Pagani I."/>
            <person name="Ivanova N."/>
            <person name="Ovchinnikova G."/>
            <person name="Zeytun A."/>
            <person name="Detter J.C."/>
            <person name="Han C."/>
            <person name="Land M."/>
            <person name="Hauser L."/>
            <person name="Markowitz V."/>
            <person name="Cheng J.-F."/>
            <person name="Hugenholtz P."/>
            <person name="Woyke T."/>
            <person name="Wu D."/>
            <person name="Tindall B."/>
            <person name="Faehnrich R."/>
            <person name="Brambilla E."/>
            <person name="Klenk H.-P."/>
            <person name="Eisen J.A."/>
        </authorList>
    </citation>
    <scope>NUCLEOTIDE SEQUENCE [LARGE SCALE GENOMIC DNA]</scope>
    <source>
        <strain evidence="3">DSM 14238 / LMG 21431 / ACAM 643 / 9-3</strain>
    </source>
</reference>
<dbReference type="HOGENOM" id="CLU_680844_0_0_10"/>
<dbReference type="STRING" id="746697.Aeqsu_1007"/>
<dbReference type="PROSITE" id="PS50910">
    <property type="entry name" value="HEPN"/>
    <property type="match status" value="1"/>
</dbReference>
<name>I3YU40_AEQSU</name>
<dbReference type="SUPFAM" id="SSF81593">
    <property type="entry name" value="Nucleotidyltransferase substrate binding subunit/domain"/>
    <property type="match status" value="1"/>
</dbReference>
<dbReference type="EMBL" id="CP003280">
    <property type="protein sequence ID" value="AFL80508.1"/>
    <property type="molecule type" value="Genomic_DNA"/>
</dbReference>
<sequence length="404" mass="47675">MEANIINLENNEDRKTITKLVSEITKKVNVNQIYLIIGDEESSRHYKFIIIIEDMAKRFKQRVKEVLDECLQEYPMFYAQFFTLHYIQNITSEGNTFFLNHCNKEKLIYYHHNYEEGWLFHNVDLSVVVIKARENFLNQEEKILGFKKGAELFLENKSFGHSAFMLHQTIEHSFLAAEYFLMGKTFTGHLISDHQNFMGNAHKEFKNIFPRENETDTNLLNKLNKAYCDTRYSLNYQIREELVLEIKKRAEDLIQLVKKYVEAELLKCERLLKNNYQKQPLEKTYDINETKTTDNATDESILEKIKKLGKQNFMTLTPIGGTREGYYLNYARVYDYLDLFALLQSTLNVCILALEEQQDCTLDIRNKEYDVKAVLSFAKNLIPLEEATFLDKMRELILSTEKNV</sequence>
<evidence type="ECO:0000259" key="1">
    <source>
        <dbReference type="PROSITE" id="PS50910"/>
    </source>
</evidence>
<protein>
    <submittedName>
        <fullName evidence="2">HEPN domain-containing protein</fullName>
    </submittedName>
</protein>
<dbReference type="SMART" id="SM00748">
    <property type="entry name" value="HEPN"/>
    <property type="match status" value="1"/>
</dbReference>
<keyword evidence="3" id="KW-1185">Reference proteome</keyword>
<dbReference type="eggNOG" id="COG2250">
    <property type="taxonomic scope" value="Bacteria"/>
</dbReference>
<feature type="domain" description="HEPN" evidence="1">
    <location>
        <begin position="140"/>
        <end position="260"/>
    </location>
</feature>
<dbReference type="Pfam" id="PF05168">
    <property type="entry name" value="HEPN"/>
    <property type="match status" value="1"/>
</dbReference>
<accession>I3YU40</accession>
<organism evidence="2 3">
    <name type="scientific">Aequorivita sublithincola (strain DSM 14238 / LMG 21431 / ACAM 643 / 9-3)</name>
    <dbReference type="NCBI Taxonomy" id="746697"/>
    <lineage>
        <taxon>Bacteria</taxon>
        <taxon>Pseudomonadati</taxon>
        <taxon>Bacteroidota</taxon>
        <taxon>Flavobacteriia</taxon>
        <taxon>Flavobacteriales</taxon>
        <taxon>Flavobacteriaceae</taxon>
        <taxon>Aequorivita</taxon>
    </lineage>
</organism>
<dbReference type="OrthoDB" id="1446962at2"/>
<dbReference type="AlphaFoldDB" id="I3YU40"/>
<evidence type="ECO:0000313" key="2">
    <source>
        <dbReference type="EMBL" id="AFL80508.1"/>
    </source>
</evidence>
<dbReference type="Proteomes" id="UP000006049">
    <property type="component" value="Chromosome"/>
</dbReference>
<dbReference type="KEGG" id="asl:Aeqsu_1007"/>
<proteinExistence type="predicted"/>
<dbReference type="InterPro" id="IPR007842">
    <property type="entry name" value="HEPN_dom"/>
</dbReference>
<evidence type="ECO:0000313" key="3">
    <source>
        <dbReference type="Proteomes" id="UP000006049"/>
    </source>
</evidence>